<evidence type="ECO:0000313" key="3">
    <source>
        <dbReference type="Proteomes" id="UP000033608"/>
    </source>
</evidence>
<proteinExistence type="predicted"/>
<dbReference type="Gene3D" id="3.40.1570.10">
    <property type="entry name" value="HemS/ChuS/ChuX like domains"/>
    <property type="match status" value="1"/>
</dbReference>
<dbReference type="AlphaFoldDB" id="A0A0F5LRM2"/>
<dbReference type="Proteomes" id="UP000033608">
    <property type="component" value="Unassembled WGS sequence"/>
</dbReference>
<sequence length="249" mass="26128">MSNTPHQRERLSAEPAAVIKALPGMGRLMINTRQGGATHERMGVVEAVAEDNGWLVCSGAEHDSRIEVGAITAMIVDRTSIMGGQCYPRIDFMQDADNVLCSVIGFAGIEPFDAVVSQFGPGEALEIVERTPPGGNAATETDPNDPGTVPFQAALASAQGVTVRITRPGFTQDWAGVVEKVSPSRGFINVMRTDFHLHLRACAVASWRQDTDGNGAVMVALNADGEPTGLTVHGPAAAFVAPAPIAEAV</sequence>
<dbReference type="InterPro" id="IPR053733">
    <property type="entry name" value="Heme_Transport_Util_sf"/>
</dbReference>
<dbReference type="PATRIC" id="fig|1121477.3.peg.2964"/>
<gene>
    <name evidence="2" type="ORF">SAMN02745223_01595</name>
    <name evidence="1" type="ORF">VW29_09320</name>
</gene>
<dbReference type="OrthoDB" id="316630at2"/>
<evidence type="ECO:0000313" key="1">
    <source>
        <dbReference type="EMBL" id="KKB84993.1"/>
    </source>
</evidence>
<reference evidence="1 3" key="1">
    <citation type="submission" date="2015-03" db="EMBL/GenBank/DDBJ databases">
        <authorList>
            <person name="Hassan Y.I."/>
            <person name="Lepp D."/>
            <person name="Zhou T."/>
        </authorList>
    </citation>
    <scope>NUCLEOTIDE SEQUENCE [LARGE SCALE GENOMIC DNA]</scope>
    <source>
        <strain evidence="1 3">DSM 17137</strain>
    </source>
</reference>
<evidence type="ECO:0000313" key="4">
    <source>
        <dbReference type="Proteomes" id="UP000184533"/>
    </source>
</evidence>
<accession>A0A0F5LRM2</accession>
<dbReference type="RefSeq" id="WP_046135004.1">
    <property type="nucleotide sequence ID" value="NZ_FQVC01000004.1"/>
</dbReference>
<organism evidence="1 3">
    <name type="scientific">Devosia limi DSM 17137</name>
    <dbReference type="NCBI Taxonomy" id="1121477"/>
    <lineage>
        <taxon>Bacteria</taxon>
        <taxon>Pseudomonadati</taxon>
        <taxon>Pseudomonadota</taxon>
        <taxon>Alphaproteobacteria</taxon>
        <taxon>Hyphomicrobiales</taxon>
        <taxon>Devosiaceae</taxon>
        <taxon>Devosia</taxon>
    </lineage>
</organism>
<protein>
    <submittedName>
        <fullName evidence="2">Haemin-degrading HemS.ChuX domain-containing protein</fullName>
    </submittedName>
</protein>
<evidence type="ECO:0000313" key="2">
    <source>
        <dbReference type="EMBL" id="SHF02178.1"/>
    </source>
</evidence>
<dbReference type="EMBL" id="FQVC01000004">
    <property type="protein sequence ID" value="SHF02178.1"/>
    <property type="molecule type" value="Genomic_DNA"/>
</dbReference>
<dbReference type="STRING" id="1121477.SAMN02745223_01595"/>
<name>A0A0F5LRM2_9HYPH</name>
<reference evidence="2 4" key="2">
    <citation type="submission" date="2016-11" db="EMBL/GenBank/DDBJ databases">
        <authorList>
            <person name="Jaros S."/>
            <person name="Januszkiewicz K."/>
            <person name="Wedrychowicz H."/>
        </authorList>
    </citation>
    <scope>NUCLEOTIDE SEQUENCE [LARGE SCALE GENOMIC DNA]</scope>
    <source>
        <strain evidence="2 4">DSM 17137</strain>
    </source>
</reference>
<dbReference type="Proteomes" id="UP000184533">
    <property type="component" value="Unassembled WGS sequence"/>
</dbReference>
<keyword evidence="3" id="KW-1185">Reference proteome</keyword>
<dbReference type="SUPFAM" id="SSF144064">
    <property type="entry name" value="Heme iron utilization protein-like"/>
    <property type="match status" value="1"/>
</dbReference>
<dbReference type="EMBL" id="LAJF01000062">
    <property type="protein sequence ID" value="KKB84993.1"/>
    <property type="molecule type" value="Genomic_DNA"/>
</dbReference>